<evidence type="ECO:0000256" key="1">
    <source>
        <dbReference type="ARBA" id="ARBA00022801"/>
    </source>
</evidence>
<dbReference type="AlphaFoldDB" id="A0A0C1U522"/>
<dbReference type="Gene3D" id="3.40.390.80">
    <property type="entry name" value="Peptidase M60, enhancin-like domain 2"/>
    <property type="match status" value="1"/>
</dbReference>
<sequence>MKTFMKFLMFQVLFICTIFGTTPNVYADEVKQKELYTLEDPTWFRKTGFSKGLGHDKQDLGIILPANVQLTIRQVNPNFKGNLIVRLLNDNNQHETSKTFNQTSITISTPYSSVPFVDTVYGGSEKPKIEYRVTSNMQTLPIYKRGQNEQSFFNEWDKSSATFALVIDDYFQLLVPQKDKAYMKNMKDFSSIDKLILYYREVFEYYNKLAGISFNTNVQTDKNVPNKYFIKADKSGPGGGYYGGNHTAETSDSVASFWLSKGWGALHEIGHGYQDDFTRGEVWNNIYAHSLQKKDPDVNIFSNGWLYDYGRKNTVGYNVNKLWYQDKAAFNTWGLREQLYGYILMKDKAGDDSFTHFNQEYRKLANASGFNTSDYKQFDLISKAYGEISKLDFTPVIESFGGDMTSWQKEENRYKGYKPVAPLNEVVPTSQVSQMQQLLKLETPLSLVTTDDLAATGLKGDVTLNLKIDDFNQIKNQTLYIMNGDKEVKKVVITSPTLSLGQLPVGIYTIYNTNSSNKSYTLDNHYLKVKESNNNVTLNYKLRTKSTLVNQEIDFLGISDNLFAAATVDLENQKLNVKVLNKTPHDYFPNEQYVKIEILDQNNNVTYTKSITGTNAVLENSSQTLKEGYKIRLHHREPSRLKIRDNKTSLTNNQTNTLIVTSQGLKNESLNQNLNQELAGRIDSFAAKIYAEQPMAESDCAESKIELKLAIDALVEPLKSEMLAKYKDLLPNSTINKENPNEGSAFTFDFKGYNDNQFAKLDLDLENLTSKLTIKNIETHYYFNDSYASILIQDSHGKTVFCKDFIGNEVNDALVKDIPLKEGYYLTVKHREYSNRLFITNKDKNLELNKAATNSYQIIKNQLRQISENDIPKPNNNPYLSKNFNITLKGLGDWIFAELNLDLFSKQAEINIKNVEPHPYFIDSYASILIRDTEGNAVYTKDFIGNEVNELLIKNIDIRPGYYITLKHSEPDNRLLITNTENNLELEKGTSITYKITDTGLEESSEDELPELPLEDQWSPNKSYNTGDKVSYKGKIYKAKWWSHDFAPDTKVQNSWDTPWELIS</sequence>
<dbReference type="InterPro" id="IPR031161">
    <property type="entry name" value="Peptidase_M60_dom"/>
</dbReference>
<dbReference type="Pfam" id="PF13402">
    <property type="entry name" value="Peptidase_M60"/>
    <property type="match status" value="1"/>
</dbReference>
<dbReference type="SMART" id="SM00495">
    <property type="entry name" value="ChtBD3"/>
    <property type="match status" value="1"/>
</dbReference>
<dbReference type="InterPro" id="IPR004954">
    <property type="entry name" value="Mucin-bd"/>
</dbReference>
<dbReference type="Gene3D" id="1.10.390.30">
    <property type="entry name" value="Peptidase M60, enhancin-like domain 3"/>
    <property type="match status" value="1"/>
</dbReference>
<dbReference type="Pfam" id="PF03272">
    <property type="entry name" value="Mucin_bdg"/>
    <property type="match status" value="3"/>
</dbReference>
<dbReference type="InterPro" id="IPR003610">
    <property type="entry name" value="CBM5/12"/>
</dbReference>
<organism evidence="4 5">
    <name type="scientific">Clostridium argentinense CDC 2741</name>
    <dbReference type="NCBI Taxonomy" id="1418104"/>
    <lineage>
        <taxon>Bacteria</taxon>
        <taxon>Bacillati</taxon>
        <taxon>Bacillota</taxon>
        <taxon>Clostridia</taxon>
        <taxon>Eubacteriales</taxon>
        <taxon>Clostridiaceae</taxon>
        <taxon>Clostridium</taxon>
    </lineage>
</organism>
<protein>
    <submittedName>
        <fullName evidence="4">Viral enhancin family protein</fullName>
    </submittedName>
</protein>
<dbReference type="Gene3D" id="2.10.10.20">
    <property type="entry name" value="Carbohydrate-binding module superfamily 5/12"/>
    <property type="match status" value="1"/>
</dbReference>
<evidence type="ECO:0000313" key="5">
    <source>
        <dbReference type="Proteomes" id="UP000031366"/>
    </source>
</evidence>
<keyword evidence="2" id="KW-0732">Signal</keyword>
<keyword evidence="1" id="KW-0378">Hydrolase</keyword>
<reference evidence="4 5" key="1">
    <citation type="journal article" date="2015" name="Infect. Genet. Evol.">
        <title>Genomic sequences of six botulinum neurotoxin-producing strains representing three clostridial species illustrate the mobility and diversity of botulinum neurotoxin genes.</title>
        <authorList>
            <person name="Smith T.J."/>
            <person name="Hill K.K."/>
            <person name="Xie G."/>
            <person name="Foley B.T."/>
            <person name="Williamson C.H."/>
            <person name="Foster J.T."/>
            <person name="Johnson S.L."/>
            <person name="Chertkov O."/>
            <person name="Teshima H."/>
            <person name="Gibbons H.S."/>
            <person name="Johnsky L.A."/>
            <person name="Karavis M.A."/>
            <person name="Smith L.A."/>
        </authorList>
    </citation>
    <scope>NUCLEOTIDE SEQUENCE [LARGE SCALE GENOMIC DNA]</scope>
    <source>
        <strain evidence="4 5">CDC 2741</strain>
    </source>
</reference>
<dbReference type="OrthoDB" id="1871066at2"/>
<dbReference type="Pfam" id="PF02839">
    <property type="entry name" value="CBM_5_12"/>
    <property type="match status" value="1"/>
</dbReference>
<dbReference type="EMBL" id="AYSO01000016">
    <property type="protein sequence ID" value="KIE46793.1"/>
    <property type="molecule type" value="Genomic_DNA"/>
</dbReference>
<dbReference type="CDD" id="cd12215">
    <property type="entry name" value="ChiC_BD"/>
    <property type="match status" value="1"/>
</dbReference>
<evidence type="ECO:0000256" key="2">
    <source>
        <dbReference type="SAM" id="SignalP"/>
    </source>
</evidence>
<dbReference type="InterPro" id="IPR036573">
    <property type="entry name" value="CBM_sf_5/12"/>
</dbReference>
<gene>
    <name evidence="4" type="ORF">U732_3417</name>
</gene>
<feature type="chain" id="PRO_5002139882" evidence="2">
    <location>
        <begin position="28"/>
        <end position="1064"/>
    </location>
</feature>
<accession>A0A0C1U522</accession>
<proteinExistence type="predicted"/>
<comment type="caution">
    <text evidence="4">The sequence shown here is derived from an EMBL/GenBank/DDBJ whole genome shotgun (WGS) entry which is preliminary data.</text>
</comment>
<dbReference type="GO" id="GO:0005975">
    <property type="term" value="P:carbohydrate metabolic process"/>
    <property type="evidence" value="ECO:0007669"/>
    <property type="project" value="InterPro"/>
</dbReference>
<evidence type="ECO:0000259" key="3">
    <source>
        <dbReference type="PROSITE" id="PS51723"/>
    </source>
</evidence>
<feature type="signal peptide" evidence="2">
    <location>
        <begin position="1"/>
        <end position="27"/>
    </location>
</feature>
<dbReference type="GO" id="GO:0004553">
    <property type="term" value="F:hydrolase activity, hydrolyzing O-glycosyl compounds"/>
    <property type="evidence" value="ECO:0007669"/>
    <property type="project" value="InterPro"/>
</dbReference>
<dbReference type="PROSITE" id="PS51723">
    <property type="entry name" value="PEPTIDASE_M60"/>
    <property type="match status" value="1"/>
</dbReference>
<dbReference type="GO" id="GO:0030246">
    <property type="term" value="F:carbohydrate binding"/>
    <property type="evidence" value="ECO:0007669"/>
    <property type="project" value="InterPro"/>
</dbReference>
<dbReference type="SUPFAM" id="SSF51055">
    <property type="entry name" value="Carbohydrate binding domain"/>
    <property type="match status" value="1"/>
</dbReference>
<dbReference type="STRING" id="29341.RSJ17_18840"/>
<name>A0A0C1U522_9CLOT</name>
<dbReference type="Proteomes" id="UP000031366">
    <property type="component" value="Unassembled WGS sequence"/>
</dbReference>
<evidence type="ECO:0000313" key="4">
    <source>
        <dbReference type="EMBL" id="KIE46793.1"/>
    </source>
</evidence>
<feature type="domain" description="Peptidase M60" evidence="3">
    <location>
        <begin position="55"/>
        <end position="350"/>
    </location>
</feature>
<dbReference type="RefSeq" id="WP_052268097.1">
    <property type="nucleotide sequence ID" value="NZ_AYSO01000016.1"/>
</dbReference>
<dbReference type="SMART" id="SM01276">
    <property type="entry name" value="M60-like"/>
    <property type="match status" value="1"/>
</dbReference>
<keyword evidence="5" id="KW-1185">Reference proteome</keyword>
<dbReference type="GO" id="GO:0005576">
    <property type="term" value="C:extracellular region"/>
    <property type="evidence" value="ECO:0007669"/>
    <property type="project" value="InterPro"/>
</dbReference>
<dbReference type="InterPro" id="IPR042279">
    <property type="entry name" value="Pep_M60_3"/>
</dbReference>